<dbReference type="OrthoDB" id="5973539at2759"/>
<dbReference type="Gene3D" id="3.40.50.410">
    <property type="entry name" value="von Willebrand factor, type A domain"/>
    <property type="match status" value="1"/>
</dbReference>
<evidence type="ECO:0000259" key="2">
    <source>
        <dbReference type="PROSITE" id="PS50234"/>
    </source>
</evidence>
<keyword evidence="4" id="KW-1185">Reference proteome</keyword>
<dbReference type="SUPFAM" id="SSF53300">
    <property type="entry name" value="vWA-like"/>
    <property type="match status" value="1"/>
</dbReference>
<dbReference type="AlphaFoldDB" id="A0A9P9L1T1"/>
<name>A0A9P9L1T1_FUSSL</name>
<reference evidence="3" key="1">
    <citation type="journal article" date="2021" name="Nat. Commun.">
        <title>Genetic determinants of endophytism in the Arabidopsis root mycobiome.</title>
        <authorList>
            <person name="Mesny F."/>
            <person name="Miyauchi S."/>
            <person name="Thiergart T."/>
            <person name="Pickel B."/>
            <person name="Atanasova L."/>
            <person name="Karlsson M."/>
            <person name="Huettel B."/>
            <person name="Barry K.W."/>
            <person name="Haridas S."/>
            <person name="Chen C."/>
            <person name="Bauer D."/>
            <person name="Andreopoulos W."/>
            <person name="Pangilinan J."/>
            <person name="LaButti K."/>
            <person name="Riley R."/>
            <person name="Lipzen A."/>
            <person name="Clum A."/>
            <person name="Drula E."/>
            <person name="Henrissat B."/>
            <person name="Kohler A."/>
            <person name="Grigoriev I.V."/>
            <person name="Martin F.M."/>
            <person name="Hacquard S."/>
        </authorList>
    </citation>
    <scope>NUCLEOTIDE SEQUENCE</scope>
    <source>
        <strain evidence="3">FSSC 5 MPI-SDFR-AT-0091</strain>
    </source>
</reference>
<dbReference type="InterPro" id="IPR002035">
    <property type="entry name" value="VWF_A"/>
</dbReference>
<dbReference type="PANTHER" id="PTHR38116">
    <property type="entry name" value="CHROMOSOME 7, WHOLE GENOME SHOTGUN SEQUENCE"/>
    <property type="match status" value="1"/>
</dbReference>
<dbReference type="PROSITE" id="PS50234">
    <property type="entry name" value="VWFA"/>
    <property type="match status" value="1"/>
</dbReference>
<dbReference type="EMBL" id="JAGTJS010000003">
    <property type="protein sequence ID" value="KAH7272611.1"/>
    <property type="molecule type" value="Genomic_DNA"/>
</dbReference>
<dbReference type="Pfam" id="PF11905">
    <property type="entry name" value="DUF3425"/>
    <property type="match status" value="1"/>
</dbReference>
<proteinExistence type="predicted"/>
<dbReference type="CDD" id="cd00198">
    <property type="entry name" value="vWFA"/>
    <property type="match status" value="1"/>
</dbReference>
<dbReference type="InterPro" id="IPR036465">
    <property type="entry name" value="vWFA_dom_sf"/>
</dbReference>
<feature type="domain" description="VWFA" evidence="2">
    <location>
        <begin position="39"/>
        <end position="218"/>
    </location>
</feature>
<dbReference type="Pfam" id="PF13519">
    <property type="entry name" value="VWA_2"/>
    <property type="match status" value="1"/>
</dbReference>
<evidence type="ECO:0000313" key="3">
    <source>
        <dbReference type="EMBL" id="KAH7272611.1"/>
    </source>
</evidence>
<organism evidence="3 4">
    <name type="scientific">Fusarium solani</name>
    <name type="common">Filamentous fungus</name>
    <dbReference type="NCBI Taxonomy" id="169388"/>
    <lineage>
        <taxon>Eukaryota</taxon>
        <taxon>Fungi</taxon>
        <taxon>Dikarya</taxon>
        <taxon>Ascomycota</taxon>
        <taxon>Pezizomycotina</taxon>
        <taxon>Sordariomycetes</taxon>
        <taxon>Hypocreomycetidae</taxon>
        <taxon>Hypocreales</taxon>
        <taxon>Nectriaceae</taxon>
        <taxon>Fusarium</taxon>
        <taxon>Fusarium solani species complex</taxon>
    </lineage>
</organism>
<evidence type="ECO:0000256" key="1">
    <source>
        <dbReference type="SAM" id="MobiDB-lite"/>
    </source>
</evidence>
<evidence type="ECO:0000313" key="4">
    <source>
        <dbReference type="Proteomes" id="UP000736672"/>
    </source>
</evidence>
<dbReference type="Proteomes" id="UP000736672">
    <property type="component" value="Unassembled WGS sequence"/>
</dbReference>
<dbReference type="InterPro" id="IPR021833">
    <property type="entry name" value="DUF3425"/>
</dbReference>
<gene>
    <name evidence="3" type="ORF">B0J15DRAFT_543218</name>
</gene>
<feature type="region of interest" description="Disordered" evidence="1">
    <location>
        <begin position="252"/>
        <end position="274"/>
    </location>
</feature>
<dbReference type="SMART" id="SM00327">
    <property type="entry name" value="VWA"/>
    <property type="match status" value="1"/>
</dbReference>
<accession>A0A9P9L1T1</accession>
<comment type="caution">
    <text evidence="3">The sequence shown here is derived from an EMBL/GenBank/DDBJ whole genome shotgun (WGS) entry which is preliminary data.</text>
</comment>
<sequence length="547" mass="60829">MLSLSHGRGQSSGRGASARAALTLEIQEQQSTQKMRPCRIIMAVDVSGSMRWLIDTVVNGISGINAVLDNEDLVSVIDFAETQRTIFGYLKRSRVDWDNLRDTLRTDVHRSNRGAQTALWDAIGYVLDTTPRNRKYSVYKPEIVIFTDGHDNCSTTHSIYSIQEAIRHPGISHVHITIIDASQGGNPQLRWICGESEHCSYVPVQASEEAVARAFVEVTAAVTKRLTISVDLSGDTMNALAREKQRKRIQELERRAGESGPEAHAGPPPGSNDTQMVVRAAAEPATNAGTLDVETVNPSQLQAGSGTSTSQSTEDIWGQDLLSVTLDQWLSENPIGVDENQYSMVYFNCGCPILHIPNHSSHILLPVIPDPYMNTLRIDIICVVSAMLQNCLQLGITHAMYCSDDAISPFYRPHTDAEPGQGAVVSAVQRGFRALHFDLRPTHKQIVIEHHPFLDAIPFKEIRDNIIDNMDNMDEDEFFHDSLNHLTCWGSVAGAHTGSPWDARSWEATEMFLQKWSHIVGGEDGELTRNSRWWRSLRGERVVTEVM</sequence>
<protein>
    <recommendedName>
        <fullName evidence="2">VWFA domain-containing protein</fullName>
    </recommendedName>
</protein>
<dbReference type="PANTHER" id="PTHR38116:SF5">
    <property type="entry name" value="BZIP DOMAIN-CONTAINING PROTEIN"/>
    <property type="match status" value="1"/>
</dbReference>